<name>A0A2T0QEM7_9ACTN</name>
<dbReference type="AlphaFoldDB" id="A0A2T0QEM7"/>
<dbReference type="RefSeq" id="WP_106239617.1">
    <property type="nucleotide sequence ID" value="NZ_PVZC01000001.1"/>
</dbReference>
<accession>A0A2T0QEM7</accession>
<dbReference type="EMBL" id="PVZC01000001">
    <property type="protein sequence ID" value="PRY02303.1"/>
    <property type="molecule type" value="Genomic_DNA"/>
</dbReference>
<protein>
    <recommendedName>
        <fullName evidence="4">SH3 domain-containing protein</fullName>
    </recommendedName>
</protein>
<comment type="caution">
    <text evidence="2">The sequence shown here is derived from an EMBL/GenBank/DDBJ whole genome shotgun (WGS) entry which is preliminary data.</text>
</comment>
<dbReference type="OrthoDB" id="3697954at2"/>
<evidence type="ECO:0000313" key="3">
    <source>
        <dbReference type="Proteomes" id="UP000237846"/>
    </source>
</evidence>
<evidence type="ECO:0008006" key="4">
    <source>
        <dbReference type="Google" id="ProtNLM"/>
    </source>
</evidence>
<feature type="signal peptide" evidence="1">
    <location>
        <begin position="1"/>
        <end position="24"/>
    </location>
</feature>
<evidence type="ECO:0000313" key="2">
    <source>
        <dbReference type="EMBL" id="PRY02303.1"/>
    </source>
</evidence>
<sequence>MTRKSTARALLTIAFAGLALFAFQAPTSAAAIRPDGLEQGSPSVQIAHAPCGTAGPNLDGTIGRTIQNNVNMRTGSSTGCTSVGQAQTSHQLIYYCYTVGNDGYTWTYVRNVTTARNGWIRDDLLLNYGSWSQCPF</sequence>
<gene>
    <name evidence="2" type="ORF">CLV72_101905</name>
</gene>
<evidence type="ECO:0000256" key="1">
    <source>
        <dbReference type="SAM" id="SignalP"/>
    </source>
</evidence>
<feature type="chain" id="PRO_5039254149" description="SH3 domain-containing protein" evidence="1">
    <location>
        <begin position="25"/>
        <end position="136"/>
    </location>
</feature>
<organism evidence="2 3">
    <name type="scientific">Allonocardiopsis opalescens</name>
    <dbReference type="NCBI Taxonomy" id="1144618"/>
    <lineage>
        <taxon>Bacteria</taxon>
        <taxon>Bacillati</taxon>
        <taxon>Actinomycetota</taxon>
        <taxon>Actinomycetes</taxon>
        <taxon>Streptosporangiales</taxon>
        <taxon>Allonocardiopsis</taxon>
    </lineage>
</organism>
<reference evidence="2 3" key="1">
    <citation type="submission" date="2018-03" db="EMBL/GenBank/DDBJ databases">
        <title>Genomic Encyclopedia of Archaeal and Bacterial Type Strains, Phase II (KMG-II): from individual species to whole genera.</title>
        <authorList>
            <person name="Goeker M."/>
        </authorList>
    </citation>
    <scope>NUCLEOTIDE SEQUENCE [LARGE SCALE GENOMIC DNA]</scope>
    <source>
        <strain evidence="2 3">DSM 45601</strain>
    </source>
</reference>
<proteinExistence type="predicted"/>
<dbReference type="Proteomes" id="UP000237846">
    <property type="component" value="Unassembled WGS sequence"/>
</dbReference>
<keyword evidence="3" id="KW-1185">Reference proteome</keyword>
<keyword evidence="1" id="KW-0732">Signal</keyword>